<sequence length="340" mass="37680">MAAPEPKKTVAIIGSGMAGLVSAYLIQQDRKRRYEVEVFEMQDQLSLDSASYTITSQDHHTYRVDVPMRAFDDGFHNNLKLIELLDFPAIDAVDYARRTYRQPHYTVVGGVQNVQTKISNAQSVRLGAIVTQVENVGSKVQVTWTDLKSKEVHSKQFDHVVMAVTPNVVGAIYEPLRKLMSSIPVNQGEAVVHRDRSSIPDCSQSLGRFAAAARQSVDPTQILHICSNSSATEAIHEHPCSVLVTSFPIAPIDPAKVIHRARLTRVLRTPQSRKIVNRIFGGNPQHAYQEKEKSWSNGTGNVWLAGAWCWDGMVLLEGCVVSAMRVAASLDVEVPWLISQ</sequence>
<dbReference type="Proteomes" id="UP000190312">
    <property type="component" value="Unassembled WGS sequence"/>
</dbReference>
<dbReference type="InterPro" id="IPR002937">
    <property type="entry name" value="Amino_oxidase"/>
</dbReference>
<evidence type="ECO:0000259" key="1">
    <source>
        <dbReference type="Pfam" id="PF01593"/>
    </source>
</evidence>
<protein>
    <recommendedName>
        <fullName evidence="1">Amine oxidase domain-containing protein</fullName>
    </recommendedName>
</protein>
<dbReference type="eggNOG" id="ENOG502RZ2M">
    <property type="taxonomic scope" value="Eukaryota"/>
</dbReference>
<evidence type="ECO:0000313" key="3">
    <source>
        <dbReference type="Proteomes" id="UP000190312"/>
    </source>
</evidence>
<dbReference type="InterPro" id="IPR050464">
    <property type="entry name" value="Zeta_carotene_desat/Oxidored"/>
</dbReference>
<dbReference type="Pfam" id="PF01593">
    <property type="entry name" value="Amino_oxidase"/>
    <property type="match status" value="1"/>
</dbReference>
<dbReference type="PANTHER" id="PTHR42923:SF42">
    <property type="entry name" value="AMINE OXIDASE DOMAIN-CONTAINING PROTEIN"/>
    <property type="match status" value="1"/>
</dbReference>
<feature type="domain" description="Amine oxidase" evidence="1">
    <location>
        <begin position="95"/>
        <end position="170"/>
    </location>
</feature>
<proteinExistence type="predicted"/>
<dbReference type="VEuPathDB" id="FungiDB:AO090023000935"/>
<dbReference type="AlphaFoldDB" id="A0A1S9DZG8"/>
<dbReference type="SUPFAM" id="SSF51905">
    <property type="entry name" value="FAD/NAD(P)-binding domain"/>
    <property type="match status" value="1"/>
</dbReference>
<dbReference type="InterPro" id="IPR036188">
    <property type="entry name" value="FAD/NAD-bd_sf"/>
</dbReference>
<accession>A0A1S9DZG8</accession>
<name>A0A1S9DZG8_ASPOZ</name>
<evidence type="ECO:0000313" key="2">
    <source>
        <dbReference type="EMBL" id="OOO14452.1"/>
    </source>
</evidence>
<organism evidence="2 3">
    <name type="scientific">Aspergillus oryzae</name>
    <name type="common">Yellow koji mold</name>
    <dbReference type="NCBI Taxonomy" id="5062"/>
    <lineage>
        <taxon>Eukaryota</taxon>
        <taxon>Fungi</taxon>
        <taxon>Dikarya</taxon>
        <taxon>Ascomycota</taxon>
        <taxon>Pezizomycotina</taxon>
        <taxon>Eurotiomycetes</taxon>
        <taxon>Eurotiomycetidae</taxon>
        <taxon>Eurotiales</taxon>
        <taxon>Aspergillaceae</taxon>
        <taxon>Aspergillus</taxon>
        <taxon>Aspergillus subgen. Circumdati</taxon>
    </lineage>
</organism>
<dbReference type="Gene3D" id="3.50.50.60">
    <property type="entry name" value="FAD/NAD(P)-binding domain"/>
    <property type="match status" value="1"/>
</dbReference>
<comment type="caution">
    <text evidence="2">The sequence shown here is derived from an EMBL/GenBank/DDBJ whole genome shotgun (WGS) entry which is preliminary data.</text>
</comment>
<dbReference type="EMBL" id="MKZY01000001">
    <property type="protein sequence ID" value="OOO14452.1"/>
    <property type="molecule type" value="Genomic_DNA"/>
</dbReference>
<dbReference type="PANTHER" id="PTHR42923">
    <property type="entry name" value="PROTOPORPHYRINOGEN OXIDASE"/>
    <property type="match status" value="1"/>
</dbReference>
<reference evidence="2 3" key="1">
    <citation type="submission" date="2016-10" db="EMBL/GenBank/DDBJ databases">
        <title>Genome sequencing of Aspergillus oryzae BCC7051.</title>
        <authorList>
            <person name="Thammarongtham C."/>
            <person name="Vorapreeda T."/>
            <person name="Nookaew I."/>
            <person name="Srisuk T."/>
            <person name="Land M."/>
            <person name="Jeennor S."/>
            <person name="Laoteng K."/>
        </authorList>
    </citation>
    <scope>NUCLEOTIDE SEQUENCE [LARGE SCALE GENOMIC DNA]</scope>
    <source>
        <strain evidence="2 3">BCC7051</strain>
    </source>
</reference>
<dbReference type="GO" id="GO:0016491">
    <property type="term" value="F:oxidoreductase activity"/>
    <property type="evidence" value="ECO:0007669"/>
    <property type="project" value="InterPro"/>
</dbReference>
<dbReference type="OrthoDB" id="5977668at2759"/>
<gene>
    <name evidence="2" type="ORF">OAory_01030470</name>
</gene>
<dbReference type="Pfam" id="PF13450">
    <property type="entry name" value="NAD_binding_8"/>
    <property type="match status" value="1"/>
</dbReference>